<protein>
    <recommendedName>
        <fullName evidence="6">NADH:flavin oxidoreductase/NADH oxidase N-terminal domain-containing protein</fullName>
    </recommendedName>
</protein>
<proteinExistence type="inferred from homology"/>
<organism evidence="7 8">
    <name type="scientific">Solanum stoloniferum</name>
    <dbReference type="NCBI Taxonomy" id="62892"/>
    <lineage>
        <taxon>Eukaryota</taxon>
        <taxon>Viridiplantae</taxon>
        <taxon>Streptophyta</taxon>
        <taxon>Embryophyta</taxon>
        <taxon>Tracheophyta</taxon>
        <taxon>Spermatophyta</taxon>
        <taxon>Magnoliopsida</taxon>
        <taxon>eudicotyledons</taxon>
        <taxon>Gunneridae</taxon>
        <taxon>Pentapetalae</taxon>
        <taxon>asterids</taxon>
        <taxon>lamiids</taxon>
        <taxon>Solanales</taxon>
        <taxon>Solanaceae</taxon>
        <taxon>Solanoideae</taxon>
        <taxon>Solaneae</taxon>
        <taxon>Solanum</taxon>
    </lineage>
</organism>
<evidence type="ECO:0000256" key="5">
    <source>
        <dbReference type="ARBA" id="ARBA00022857"/>
    </source>
</evidence>
<reference evidence="7 8" key="1">
    <citation type="submission" date="2024-05" db="EMBL/GenBank/DDBJ databases">
        <title>De novo assembly of an allotetraploid wild potato.</title>
        <authorList>
            <person name="Hosaka A.J."/>
        </authorList>
    </citation>
    <scope>NUCLEOTIDE SEQUENCE [LARGE SCALE GENOMIC DNA]</scope>
    <source>
        <tissue evidence="7">Young leaves</tissue>
    </source>
</reference>
<dbReference type="InterPro" id="IPR013785">
    <property type="entry name" value="Aldolase_TIM"/>
</dbReference>
<dbReference type="InterPro" id="IPR045247">
    <property type="entry name" value="Oye-like"/>
</dbReference>
<dbReference type="Gene3D" id="3.20.20.70">
    <property type="entry name" value="Aldolase class I"/>
    <property type="match status" value="1"/>
</dbReference>
<dbReference type="SUPFAM" id="SSF51395">
    <property type="entry name" value="FMN-linked oxidoreductases"/>
    <property type="match status" value="1"/>
</dbReference>
<dbReference type="InterPro" id="IPR001155">
    <property type="entry name" value="OxRdtase_FMN_N"/>
</dbReference>
<name>A0ABD2TLL5_9SOLN</name>
<comment type="caution">
    <text evidence="7">The sequence shown here is derived from an EMBL/GenBank/DDBJ whole genome shotgun (WGS) entry which is preliminary data.</text>
</comment>
<evidence type="ECO:0000256" key="1">
    <source>
        <dbReference type="ARBA" id="ARBA00001917"/>
    </source>
</evidence>
<dbReference type="PANTHER" id="PTHR22893">
    <property type="entry name" value="NADH OXIDOREDUCTASE-RELATED"/>
    <property type="match status" value="1"/>
</dbReference>
<comment type="cofactor">
    <cofactor evidence="1">
        <name>FMN</name>
        <dbReference type="ChEBI" id="CHEBI:58210"/>
    </cofactor>
</comment>
<dbReference type="EMBL" id="JBJKTR010000010">
    <property type="protein sequence ID" value="KAL3356895.1"/>
    <property type="molecule type" value="Genomic_DNA"/>
</dbReference>
<keyword evidence="4" id="KW-0288">FMN</keyword>
<accession>A0ABD2TLL5</accession>
<evidence type="ECO:0000259" key="6">
    <source>
        <dbReference type="Pfam" id="PF00724"/>
    </source>
</evidence>
<comment type="similarity">
    <text evidence="2">Belongs to the NADH:flavin oxidoreductase/NADH oxidase family.</text>
</comment>
<dbReference type="Pfam" id="PF00724">
    <property type="entry name" value="Oxidored_FMN"/>
    <property type="match status" value="1"/>
</dbReference>
<dbReference type="Proteomes" id="UP001627284">
    <property type="component" value="Unassembled WGS sequence"/>
</dbReference>
<keyword evidence="3" id="KW-0285">Flavoprotein</keyword>
<sequence length="214" mass="24212">KMENKVVEEKEVDMITLITPYKMGNFLLCYRVVLAPLIRQRSYGNIPQSHAILYYSQRTTKGGLLIGEATVISESGIGYKDVHGIWTKEQVEAWKPIVNAIHAKGGIFFFSQIWHAGRGSNKDFQPNEQDPVSCTDKLLIPQIRPDGLDDEHFTSPRRLTTNEIPQFVNEFRLAAKNAIEAGFDGVEIHKANGYLIDQFVKDQINDRNDKYGGS</sequence>
<feature type="domain" description="NADH:flavin oxidoreductase/NADH oxidase N-terminal" evidence="6">
    <location>
        <begin position="17"/>
        <end position="214"/>
    </location>
</feature>
<evidence type="ECO:0000313" key="8">
    <source>
        <dbReference type="Proteomes" id="UP001627284"/>
    </source>
</evidence>
<evidence type="ECO:0000313" key="7">
    <source>
        <dbReference type="EMBL" id="KAL3356895.1"/>
    </source>
</evidence>
<evidence type="ECO:0000256" key="3">
    <source>
        <dbReference type="ARBA" id="ARBA00022630"/>
    </source>
</evidence>
<keyword evidence="5" id="KW-0521">NADP</keyword>
<dbReference type="PANTHER" id="PTHR22893:SF91">
    <property type="entry name" value="NADPH DEHYDROGENASE 2-RELATED"/>
    <property type="match status" value="1"/>
</dbReference>
<keyword evidence="8" id="KW-1185">Reference proteome</keyword>
<dbReference type="AlphaFoldDB" id="A0ABD2TLL5"/>
<evidence type="ECO:0000256" key="4">
    <source>
        <dbReference type="ARBA" id="ARBA00022643"/>
    </source>
</evidence>
<feature type="non-terminal residue" evidence="7">
    <location>
        <position position="1"/>
    </location>
</feature>
<evidence type="ECO:0000256" key="2">
    <source>
        <dbReference type="ARBA" id="ARBA00005979"/>
    </source>
</evidence>
<gene>
    <name evidence="7" type="ORF">AABB24_017516</name>
</gene>